<dbReference type="EMBL" id="CAJFCV020000004">
    <property type="protein sequence ID" value="CAG9118093.1"/>
    <property type="molecule type" value="Genomic_DNA"/>
</dbReference>
<evidence type="ECO:0000313" key="12">
    <source>
        <dbReference type="EMBL" id="CAD5227695.1"/>
    </source>
</evidence>
<dbReference type="Pfam" id="PF01105">
    <property type="entry name" value="EMP24_GP25L"/>
    <property type="match status" value="1"/>
</dbReference>
<evidence type="ECO:0000256" key="3">
    <source>
        <dbReference type="ARBA" id="ARBA00022692"/>
    </source>
</evidence>
<evidence type="ECO:0000256" key="2">
    <source>
        <dbReference type="ARBA" id="ARBA00007104"/>
    </source>
</evidence>
<dbReference type="WBParaSite" id="BXY_0174500.1">
    <property type="protein sequence ID" value="BXY_0174500.1"/>
    <property type="gene ID" value="BXY_0174500"/>
</dbReference>
<evidence type="ECO:0000256" key="6">
    <source>
        <dbReference type="ARBA" id="ARBA00023136"/>
    </source>
</evidence>
<dbReference type="Proteomes" id="UP000095284">
    <property type="component" value="Unplaced"/>
</dbReference>
<dbReference type="InterPro" id="IPR036598">
    <property type="entry name" value="GOLD_dom_sf"/>
</dbReference>
<organism evidence="13 15">
    <name type="scientific">Bursaphelenchus xylophilus</name>
    <name type="common">Pinewood nematode worm</name>
    <name type="synonym">Aphelenchoides xylophilus</name>
    <dbReference type="NCBI Taxonomy" id="6326"/>
    <lineage>
        <taxon>Eukaryota</taxon>
        <taxon>Metazoa</taxon>
        <taxon>Ecdysozoa</taxon>
        <taxon>Nematoda</taxon>
        <taxon>Chromadorea</taxon>
        <taxon>Rhabditida</taxon>
        <taxon>Tylenchina</taxon>
        <taxon>Tylenchomorpha</taxon>
        <taxon>Aphelenchoidea</taxon>
        <taxon>Aphelenchoididae</taxon>
        <taxon>Bursaphelenchus</taxon>
    </lineage>
</organism>
<dbReference type="AlphaFoldDB" id="A0A1I7RM10"/>
<evidence type="ECO:0000256" key="4">
    <source>
        <dbReference type="ARBA" id="ARBA00022729"/>
    </source>
</evidence>
<keyword evidence="14" id="KW-1185">Reference proteome</keyword>
<dbReference type="Proteomes" id="UP000659654">
    <property type="component" value="Unassembled WGS sequence"/>
</dbReference>
<evidence type="ECO:0000259" key="11">
    <source>
        <dbReference type="PROSITE" id="PS50866"/>
    </source>
</evidence>
<comment type="similarity">
    <text evidence="2 8">Belongs to the EMP24/GP25L family.</text>
</comment>
<dbReference type="OrthoDB" id="5976732at2759"/>
<dbReference type="Gene3D" id="2.60.120.680">
    <property type="entry name" value="GOLD domain"/>
    <property type="match status" value="1"/>
</dbReference>
<dbReference type="PROSITE" id="PS50866">
    <property type="entry name" value="GOLD"/>
    <property type="match status" value="1"/>
</dbReference>
<reference evidence="12" key="2">
    <citation type="submission" date="2020-09" db="EMBL/GenBank/DDBJ databases">
        <authorList>
            <person name="Kikuchi T."/>
        </authorList>
    </citation>
    <scope>NUCLEOTIDE SEQUENCE</scope>
    <source>
        <strain evidence="12">Ka4C1</strain>
    </source>
</reference>
<keyword evidence="5 9" id="KW-1133">Transmembrane helix</keyword>
<evidence type="ECO:0000256" key="1">
    <source>
        <dbReference type="ARBA" id="ARBA00004479"/>
    </source>
</evidence>
<feature type="chain" id="PRO_5035399438" evidence="10">
    <location>
        <begin position="18"/>
        <end position="229"/>
    </location>
</feature>
<feature type="transmembrane region" description="Helical" evidence="9">
    <location>
        <begin position="189"/>
        <end position="211"/>
    </location>
</feature>
<dbReference type="InterPro" id="IPR015720">
    <property type="entry name" value="Emp24-like"/>
</dbReference>
<dbReference type="SMR" id="A0A1I7RM10"/>
<dbReference type="Proteomes" id="UP000582659">
    <property type="component" value="Unassembled WGS sequence"/>
</dbReference>
<dbReference type="EMBL" id="CAJFDI010000004">
    <property type="protein sequence ID" value="CAD5227695.1"/>
    <property type="molecule type" value="Genomic_DNA"/>
</dbReference>
<gene>
    <name evidence="12" type="ORF">BXYJ_LOCUS10078</name>
</gene>
<dbReference type="InterPro" id="IPR009038">
    <property type="entry name" value="GOLD_dom"/>
</dbReference>
<dbReference type="eggNOG" id="KOG3287">
    <property type="taxonomic scope" value="Eukaryota"/>
</dbReference>
<evidence type="ECO:0000256" key="7">
    <source>
        <dbReference type="ARBA" id="ARBA00037847"/>
    </source>
</evidence>
<keyword evidence="6 9" id="KW-0472">Membrane</keyword>
<feature type="domain" description="GOLD" evidence="11">
    <location>
        <begin position="31"/>
        <end position="114"/>
    </location>
</feature>
<name>A0A1I7RM10_BURXY</name>
<evidence type="ECO:0000256" key="8">
    <source>
        <dbReference type="RuleBase" id="RU003827"/>
    </source>
</evidence>
<feature type="signal peptide" evidence="10">
    <location>
        <begin position="1"/>
        <end position="17"/>
    </location>
</feature>
<evidence type="ECO:0000313" key="15">
    <source>
        <dbReference type="WBParaSite" id="BXY_0174500.1"/>
    </source>
</evidence>
<dbReference type="SMART" id="SM01190">
    <property type="entry name" value="EMP24_GP25L"/>
    <property type="match status" value="1"/>
</dbReference>
<protein>
    <submittedName>
        <fullName evidence="12">(pine wood nematode) hypothetical protein</fullName>
    </submittedName>
    <submittedName>
        <fullName evidence="15">GOLD domain-containing protein</fullName>
    </submittedName>
</protein>
<comment type="subcellular location">
    <subcellularLocation>
        <location evidence="7">Endomembrane system</location>
        <topology evidence="7">Single-pass membrane protein</topology>
    </subcellularLocation>
    <subcellularLocation>
        <location evidence="1 8">Membrane</location>
        <topology evidence="1 8">Single-pass type I membrane protein</topology>
    </subcellularLocation>
</comment>
<keyword evidence="4 10" id="KW-0732">Signal</keyword>
<reference evidence="15" key="1">
    <citation type="submission" date="2016-11" db="UniProtKB">
        <authorList>
            <consortium name="WormBaseParasite"/>
        </authorList>
    </citation>
    <scope>IDENTIFICATION</scope>
</reference>
<evidence type="ECO:0000256" key="5">
    <source>
        <dbReference type="ARBA" id="ARBA00022989"/>
    </source>
</evidence>
<keyword evidence="3 8" id="KW-0812">Transmembrane</keyword>
<dbReference type="SUPFAM" id="SSF101576">
    <property type="entry name" value="Supernatant protein factor (SPF), C-terminal domain"/>
    <property type="match status" value="1"/>
</dbReference>
<dbReference type="GO" id="GO:0016020">
    <property type="term" value="C:membrane"/>
    <property type="evidence" value="ECO:0007669"/>
    <property type="project" value="UniProtKB-SubCell"/>
</dbReference>
<evidence type="ECO:0000256" key="9">
    <source>
        <dbReference type="SAM" id="Phobius"/>
    </source>
</evidence>
<evidence type="ECO:0000313" key="14">
    <source>
        <dbReference type="Proteomes" id="UP000659654"/>
    </source>
</evidence>
<accession>A0A1I7RM10</accession>
<sequence>MLPLVVLALATSAFTSASEFDYTIEIRPGKYECYFQPVSNPKHKTMEINYQVIDGGDLDINFMVIYGADIIAQDQKKTDATHKIPVAQEGDYQFCFDNTFSYQSRKVVYFEVFLMDEHGNVEDIDIGQFAHTDETFKKKVQELGLTLETFAESTNKIKGNLNKVEYYQSVFRSYEHRDKAIMNANHSRVTFWSVINTVVLFLVAFIQVYTIRSLFEENSKIGKALRRSG</sequence>
<dbReference type="PANTHER" id="PTHR22811">
    <property type="entry name" value="TRANSMEMBRANE EMP24 DOMAIN-CONTAINING PROTEIN"/>
    <property type="match status" value="1"/>
</dbReference>
<proteinExistence type="inferred from homology"/>
<evidence type="ECO:0000313" key="13">
    <source>
        <dbReference type="Proteomes" id="UP000095284"/>
    </source>
</evidence>
<evidence type="ECO:0000256" key="10">
    <source>
        <dbReference type="SAM" id="SignalP"/>
    </source>
</evidence>
<dbReference type="GO" id="GO:0012505">
    <property type="term" value="C:endomembrane system"/>
    <property type="evidence" value="ECO:0007669"/>
    <property type="project" value="UniProtKB-SubCell"/>
</dbReference>